<proteinExistence type="predicted"/>
<dbReference type="Pfam" id="PF12636">
    <property type="entry name" value="DUF3781"/>
    <property type="match status" value="1"/>
</dbReference>
<evidence type="ECO:0000313" key="2">
    <source>
        <dbReference type="Proteomes" id="UP000664256"/>
    </source>
</evidence>
<dbReference type="RefSeq" id="WP_206902839.1">
    <property type="nucleotide sequence ID" value="NZ_JAFLVT010000005.1"/>
</dbReference>
<keyword evidence="2" id="KW-1185">Reference proteome</keyword>
<sequence>MLKKIASNIGYTQLVYDRFNKKLKTNYTPSQIEKLVQVILLAADTEITQLGKNYYVWQPARKIQLTINANNYRLITADSAKKIPAQKKAAEKSQWYQRGAKAVHLVYLNREAEELPKLLSGEKTMIIRGAAGRKSPLGGRARAGEDIYFVETNSNLVVNYRAVIKAVIESEQMTPEESASFVENYANQLQLSTKQEQRWTGKKYLAVYEIANLEKIDSFYYKCKKNMDDWIITEDIATISE</sequence>
<protein>
    <submittedName>
        <fullName evidence="1">DUF3781 domain-containing protein</fullName>
    </submittedName>
</protein>
<dbReference type="EMBL" id="JAFLVT010000005">
    <property type="protein sequence ID" value="MBO0448641.1"/>
    <property type="molecule type" value="Genomic_DNA"/>
</dbReference>
<reference evidence="1 2" key="1">
    <citation type="submission" date="2021-03" db="EMBL/GenBank/DDBJ databases">
        <title>Enterococcal diversity collection.</title>
        <authorList>
            <person name="Gilmore M.S."/>
            <person name="Schwartzman J."/>
            <person name="Van Tyne D."/>
            <person name="Martin M."/>
            <person name="Earl A.M."/>
            <person name="Manson A.L."/>
            <person name="Straub T."/>
            <person name="Salamzade R."/>
            <person name="Saavedra J."/>
            <person name="Lebreton F."/>
            <person name="Prichula J."/>
            <person name="Schaufler K."/>
            <person name="Gaca A."/>
            <person name="Sgardioli B."/>
            <person name="Wagenaar J."/>
            <person name="Strong T."/>
        </authorList>
    </citation>
    <scope>NUCLEOTIDE SEQUENCE [LARGE SCALE GENOMIC DNA]</scope>
    <source>
        <strain evidence="1 2">MJM12</strain>
    </source>
</reference>
<evidence type="ECO:0000313" key="1">
    <source>
        <dbReference type="EMBL" id="MBO0448641.1"/>
    </source>
</evidence>
<dbReference type="InterPro" id="IPR024229">
    <property type="entry name" value="DUF3781"/>
</dbReference>
<accession>A0ABS3H5B2</accession>
<name>A0ABS3H5B2_9ENTE</name>
<organism evidence="1 2">
    <name type="scientific">Candidatus Enterococcus myersii</name>
    <dbReference type="NCBI Taxonomy" id="2815322"/>
    <lineage>
        <taxon>Bacteria</taxon>
        <taxon>Bacillati</taxon>
        <taxon>Bacillota</taxon>
        <taxon>Bacilli</taxon>
        <taxon>Lactobacillales</taxon>
        <taxon>Enterococcaceae</taxon>
        <taxon>Enterococcus</taxon>
    </lineage>
</organism>
<dbReference type="Proteomes" id="UP000664256">
    <property type="component" value="Unassembled WGS sequence"/>
</dbReference>
<comment type="caution">
    <text evidence="1">The sequence shown here is derived from an EMBL/GenBank/DDBJ whole genome shotgun (WGS) entry which is preliminary data.</text>
</comment>
<gene>
    <name evidence="1" type="ORF">JZO76_03745</name>
</gene>